<dbReference type="InterPro" id="IPR025889">
    <property type="entry name" value="GSP17M-like_dom"/>
</dbReference>
<dbReference type="RefSeq" id="WP_269884739.1">
    <property type="nucleotide sequence ID" value="NZ_JAQAGZ010000022.1"/>
</dbReference>
<evidence type="ECO:0000313" key="3">
    <source>
        <dbReference type="Proteomes" id="UP001527882"/>
    </source>
</evidence>
<dbReference type="Proteomes" id="UP001527882">
    <property type="component" value="Unassembled WGS sequence"/>
</dbReference>
<dbReference type="EMBL" id="JAQAGZ010000022">
    <property type="protein sequence ID" value="MCZ8516205.1"/>
    <property type="molecule type" value="Genomic_DNA"/>
</dbReference>
<feature type="domain" description="General stress protein 17M-like" evidence="1">
    <location>
        <begin position="8"/>
        <end position="77"/>
    </location>
</feature>
<evidence type="ECO:0000313" key="2">
    <source>
        <dbReference type="EMBL" id="MCZ8516205.1"/>
    </source>
</evidence>
<dbReference type="Pfam" id="PF11181">
    <property type="entry name" value="YflT"/>
    <property type="match status" value="1"/>
</dbReference>
<keyword evidence="3" id="KW-1185">Reference proteome</keyword>
<protein>
    <submittedName>
        <fullName evidence="2">General stress protein</fullName>
    </submittedName>
</protein>
<gene>
    <name evidence="2" type="ORF">O9H85_28190</name>
</gene>
<accession>A0ABT4QHM7</accession>
<evidence type="ECO:0000259" key="1">
    <source>
        <dbReference type="Pfam" id="PF11181"/>
    </source>
</evidence>
<name>A0ABT4QHM7_9BACL</name>
<organism evidence="2 3">
    <name type="scientific">Paenibacillus gyeongsangnamensis</name>
    <dbReference type="NCBI Taxonomy" id="3388067"/>
    <lineage>
        <taxon>Bacteria</taxon>
        <taxon>Bacillati</taxon>
        <taxon>Bacillota</taxon>
        <taxon>Bacilli</taxon>
        <taxon>Bacillales</taxon>
        <taxon>Paenibacillaceae</taxon>
        <taxon>Paenibacillus</taxon>
    </lineage>
</organism>
<comment type="caution">
    <text evidence="2">The sequence shown here is derived from an EMBL/GenBank/DDBJ whole genome shotgun (WGS) entry which is preliminary data.</text>
</comment>
<reference evidence="2 3" key="1">
    <citation type="submission" date="2022-12" db="EMBL/GenBank/DDBJ databases">
        <title>Draft genome sequence of Paenibacillus sp. dW9.</title>
        <authorList>
            <person name="Choi E.-W."/>
            <person name="Kim D.-U."/>
        </authorList>
    </citation>
    <scope>NUCLEOTIDE SEQUENCE [LARGE SCALE GENOMIC DNA]</scope>
    <source>
        <strain evidence="3">dW9</strain>
    </source>
</reference>
<proteinExistence type="predicted"/>
<sequence length="100" mass="11249">MKPQRMHIRLVHNEEQALRAIRSFREEGHSLNEIYVLAHDGERTEGLSKLTDTKTIGMMEEDMAKAFANLFRSRGDQIPGYDAVVRHFGGGCGYLRTGAG</sequence>